<keyword evidence="2" id="KW-0808">Transferase</keyword>
<proteinExistence type="predicted"/>
<keyword evidence="3" id="KW-1185">Reference proteome</keyword>
<dbReference type="GO" id="GO:0016740">
    <property type="term" value="F:transferase activity"/>
    <property type="evidence" value="ECO:0007669"/>
    <property type="project" value="UniProtKB-KW"/>
</dbReference>
<accession>A0A7W9SX02</accession>
<dbReference type="Proteomes" id="UP000520814">
    <property type="component" value="Unassembled WGS sequence"/>
</dbReference>
<name>A0A7W9SX02_ARMRO</name>
<sequence>MNTDPLVSVVVIFYNPGRFFSMALDSVLSQTYTHWELLLVDDGSQDGSSELAQVYAARHPEKIRYCQHPGGVNRGMSATRNLGLAQAQGELVALLDADDLWLPNKLAEQVGILRANPESVALFGRSKIWHSWDSTSPQADWLNLGNLRADRQLSPPEMLLHWLRDESFQPCTSEFIARTDILRAVGGWDESFKGLYEDNVLYTRLFTQFPVYAASNTWSLYRQHPDNCCHQAMASGEWALGKPSPAKERILLWIQRYLDDNSLNDPAVTRALRAALLPFRNPALYQARQLPRRVANKLRYSLVK</sequence>
<dbReference type="InterPro" id="IPR029044">
    <property type="entry name" value="Nucleotide-diphossugar_trans"/>
</dbReference>
<dbReference type="Pfam" id="PF00535">
    <property type="entry name" value="Glycos_transf_2"/>
    <property type="match status" value="1"/>
</dbReference>
<evidence type="ECO:0000259" key="1">
    <source>
        <dbReference type="Pfam" id="PF00535"/>
    </source>
</evidence>
<dbReference type="AlphaFoldDB" id="A0A7W9SX02"/>
<gene>
    <name evidence="2" type="ORF">HNQ39_005825</name>
</gene>
<reference evidence="2 3" key="1">
    <citation type="submission" date="2020-08" db="EMBL/GenBank/DDBJ databases">
        <title>Genomic Encyclopedia of Type Strains, Phase IV (KMG-IV): sequencing the most valuable type-strain genomes for metagenomic binning, comparative biology and taxonomic classification.</title>
        <authorList>
            <person name="Goeker M."/>
        </authorList>
    </citation>
    <scope>NUCLEOTIDE SEQUENCE [LARGE SCALE GENOMIC DNA]</scope>
    <source>
        <strain evidence="2 3">DSM 23562</strain>
    </source>
</reference>
<dbReference type="Gene3D" id="3.90.550.10">
    <property type="entry name" value="Spore Coat Polysaccharide Biosynthesis Protein SpsA, Chain A"/>
    <property type="match status" value="1"/>
</dbReference>
<protein>
    <submittedName>
        <fullName evidence="2">Glycosyltransferase involved in cell wall biosynthesis</fullName>
    </submittedName>
</protein>
<dbReference type="RefSeq" id="WP_184204063.1">
    <property type="nucleotide sequence ID" value="NZ_JACHGW010000011.1"/>
</dbReference>
<dbReference type="CDD" id="cd00761">
    <property type="entry name" value="Glyco_tranf_GTA_type"/>
    <property type="match status" value="1"/>
</dbReference>
<dbReference type="InterPro" id="IPR001173">
    <property type="entry name" value="Glyco_trans_2-like"/>
</dbReference>
<evidence type="ECO:0000313" key="2">
    <source>
        <dbReference type="EMBL" id="MBB6053978.1"/>
    </source>
</evidence>
<comment type="caution">
    <text evidence="2">The sequence shown here is derived from an EMBL/GenBank/DDBJ whole genome shotgun (WGS) entry which is preliminary data.</text>
</comment>
<feature type="domain" description="Glycosyltransferase 2-like" evidence="1">
    <location>
        <begin position="8"/>
        <end position="152"/>
    </location>
</feature>
<evidence type="ECO:0000313" key="3">
    <source>
        <dbReference type="Proteomes" id="UP000520814"/>
    </source>
</evidence>
<organism evidence="2 3">
    <name type="scientific">Armatimonas rosea</name>
    <dbReference type="NCBI Taxonomy" id="685828"/>
    <lineage>
        <taxon>Bacteria</taxon>
        <taxon>Bacillati</taxon>
        <taxon>Armatimonadota</taxon>
        <taxon>Armatimonadia</taxon>
        <taxon>Armatimonadales</taxon>
        <taxon>Armatimonadaceae</taxon>
        <taxon>Armatimonas</taxon>
    </lineage>
</organism>
<dbReference type="EMBL" id="JACHGW010000011">
    <property type="protein sequence ID" value="MBB6053978.1"/>
    <property type="molecule type" value="Genomic_DNA"/>
</dbReference>
<dbReference type="SUPFAM" id="SSF53448">
    <property type="entry name" value="Nucleotide-diphospho-sugar transferases"/>
    <property type="match status" value="1"/>
</dbReference>
<dbReference type="PANTHER" id="PTHR43685:SF2">
    <property type="entry name" value="GLYCOSYLTRANSFERASE 2-LIKE DOMAIN-CONTAINING PROTEIN"/>
    <property type="match status" value="1"/>
</dbReference>
<dbReference type="PANTHER" id="PTHR43685">
    <property type="entry name" value="GLYCOSYLTRANSFERASE"/>
    <property type="match status" value="1"/>
</dbReference>
<dbReference type="InterPro" id="IPR050834">
    <property type="entry name" value="Glycosyltransf_2"/>
</dbReference>